<dbReference type="InterPro" id="IPR007314">
    <property type="entry name" value="Cofac_haem-bd_dom"/>
</dbReference>
<reference evidence="3" key="1">
    <citation type="journal article" date="2019" name="Int. J. Syst. Evol. Microbiol.">
        <title>The Global Catalogue of Microorganisms (GCM) 10K type strain sequencing project: providing services to taxonomists for standard genome sequencing and annotation.</title>
        <authorList>
            <consortium name="The Broad Institute Genomics Platform"/>
            <consortium name="The Broad Institute Genome Sequencing Center for Infectious Disease"/>
            <person name="Wu L."/>
            <person name="Ma J."/>
        </authorList>
    </citation>
    <scope>NUCLEOTIDE SEQUENCE [LARGE SCALE GENOMIC DNA]</scope>
    <source>
        <strain evidence="3">KCTC 52438</strain>
    </source>
</reference>
<keyword evidence="2" id="KW-0449">Lipoprotein</keyword>
<dbReference type="Pfam" id="PF04187">
    <property type="entry name" value="Cofac_haem_bdg"/>
    <property type="match status" value="1"/>
</dbReference>
<name>A0ABV7HB89_9GAMM</name>
<organism evidence="2 3">
    <name type="scientific">Litoribrevibacter euphylliae</name>
    <dbReference type="NCBI Taxonomy" id="1834034"/>
    <lineage>
        <taxon>Bacteria</taxon>
        <taxon>Pseudomonadati</taxon>
        <taxon>Pseudomonadota</taxon>
        <taxon>Gammaproteobacteria</taxon>
        <taxon>Oceanospirillales</taxon>
        <taxon>Oceanospirillaceae</taxon>
        <taxon>Litoribrevibacter</taxon>
    </lineage>
</organism>
<dbReference type="Proteomes" id="UP001595476">
    <property type="component" value="Unassembled WGS sequence"/>
</dbReference>
<dbReference type="Gene3D" id="3.40.50.11550">
    <property type="match status" value="1"/>
</dbReference>
<sequence length="318" mass="36036">MPLILVRSCAVLFVSLVSVLLITACSPYIQTQMLWQSALSVDHSLVGDIVRTSDRRRVQPEQLIKELSSANYVLIGEKHDNPDHHHLQNWILTELLPETKYHLVLEMLNYDQQDTLSQLTSNSLTEEISEATNFDQAGWPSKYYMPLVQTGLTKGAAIVAGNLPKDDLMKIYRKGFDDLDPNRFSTADVVTGEQLTALEQEIHSQHCDMLPATQTAPMAKIQIAKDASMAFSLSQNDKAVLIAGNYHVNKENGVPLHLTKRSPTKKTLVIQIVEVNDNYETVELLNADKLNQADFLWFTPRWSDKDYCEDMKRHTQKQ</sequence>
<evidence type="ECO:0000313" key="3">
    <source>
        <dbReference type="Proteomes" id="UP001595476"/>
    </source>
</evidence>
<keyword evidence="3" id="KW-1185">Reference proteome</keyword>
<proteinExistence type="predicted"/>
<gene>
    <name evidence="2" type="ORF">ACFOEK_02860</name>
</gene>
<dbReference type="PROSITE" id="PS51257">
    <property type="entry name" value="PROKAR_LIPOPROTEIN"/>
    <property type="match status" value="1"/>
</dbReference>
<dbReference type="SUPFAM" id="SSF159501">
    <property type="entry name" value="EreA/ChaN-like"/>
    <property type="match status" value="1"/>
</dbReference>
<protein>
    <submittedName>
        <fullName evidence="2">ChaN family lipoprotein</fullName>
    </submittedName>
</protein>
<comment type="caution">
    <text evidence="2">The sequence shown here is derived from an EMBL/GenBank/DDBJ whole genome shotgun (WGS) entry which is preliminary data.</text>
</comment>
<dbReference type="CDD" id="cd14727">
    <property type="entry name" value="ChanN-like"/>
    <property type="match status" value="1"/>
</dbReference>
<dbReference type="EMBL" id="JBHRSZ010000002">
    <property type="protein sequence ID" value="MFC3149956.1"/>
    <property type="molecule type" value="Genomic_DNA"/>
</dbReference>
<accession>A0ABV7HB89</accession>
<dbReference type="RefSeq" id="WP_386715871.1">
    <property type="nucleotide sequence ID" value="NZ_JBHRSZ010000002.1"/>
</dbReference>
<dbReference type="PIRSF" id="PIRSF020419">
    <property type="entry name" value="Fe_uptake_reg_CjrA_prd"/>
    <property type="match status" value="1"/>
</dbReference>
<dbReference type="InterPro" id="IPR016773">
    <property type="entry name" value="Fe3_uptake_reg_CjrA_prd"/>
</dbReference>
<evidence type="ECO:0000259" key="1">
    <source>
        <dbReference type="Pfam" id="PF04187"/>
    </source>
</evidence>
<dbReference type="Gene3D" id="1.10.8.760">
    <property type="entry name" value="Haem-binding uptake, Tiki superfamily, ChaN, domain 2"/>
    <property type="match status" value="1"/>
</dbReference>
<evidence type="ECO:0000313" key="2">
    <source>
        <dbReference type="EMBL" id="MFC3149956.1"/>
    </source>
</evidence>
<feature type="domain" description="Haem-binding uptake Tiki superfamily ChaN" evidence="1">
    <location>
        <begin position="63"/>
        <end position="258"/>
    </location>
</feature>